<keyword evidence="2" id="KW-0808">Transferase</keyword>
<sequence length="230" mass="26331">MSKSEFDEYRDTYVEAVEKSVDFSGLDHEFFQISKSLKLRDLVQKYFGRRQKVSLLDVGCGVGAMHPYINPDFDRIFGVDVSGESIKQAKINNPSLEYTHYDGHRLPFKDNSFDMSLAVCVLHHVPPEQWHDFLAEKARVVRPGGLVCLIEHNPVNPATRLSVARCPFDKDAVLLGARQMCKHLKTAGLHDVFSEHFVFFPTNRPFFRQVERRLGWLPLGAQYLALGHKK</sequence>
<gene>
    <name evidence="2" type="ORF">ENJ42_08685</name>
</gene>
<dbReference type="PANTHER" id="PTHR42912:SF80">
    <property type="entry name" value="METHYLTRANSFERASE DOMAIN-CONTAINING PROTEIN"/>
    <property type="match status" value="1"/>
</dbReference>
<dbReference type="GO" id="GO:0008757">
    <property type="term" value="F:S-adenosylmethionine-dependent methyltransferase activity"/>
    <property type="evidence" value="ECO:0007669"/>
    <property type="project" value="InterPro"/>
</dbReference>
<evidence type="ECO:0000313" key="2">
    <source>
        <dbReference type="EMBL" id="HHL43680.1"/>
    </source>
</evidence>
<dbReference type="InterPro" id="IPR029063">
    <property type="entry name" value="SAM-dependent_MTases_sf"/>
</dbReference>
<dbReference type="Gene3D" id="3.40.50.150">
    <property type="entry name" value="Vaccinia Virus protein VP39"/>
    <property type="match status" value="1"/>
</dbReference>
<dbReference type="PANTHER" id="PTHR42912">
    <property type="entry name" value="METHYLTRANSFERASE"/>
    <property type="match status" value="1"/>
</dbReference>
<name>A0A7C5R194_9PROT</name>
<feature type="domain" description="Methyltransferase type 11" evidence="1">
    <location>
        <begin position="56"/>
        <end position="148"/>
    </location>
</feature>
<organism evidence="2">
    <name type="scientific">Hellea balneolensis</name>
    <dbReference type="NCBI Taxonomy" id="287478"/>
    <lineage>
        <taxon>Bacteria</taxon>
        <taxon>Pseudomonadati</taxon>
        <taxon>Pseudomonadota</taxon>
        <taxon>Alphaproteobacteria</taxon>
        <taxon>Maricaulales</taxon>
        <taxon>Robiginitomaculaceae</taxon>
        <taxon>Hellea</taxon>
    </lineage>
</organism>
<evidence type="ECO:0000259" key="1">
    <source>
        <dbReference type="Pfam" id="PF08241"/>
    </source>
</evidence>
<dbReference type="Pfam" id="PF08241">
    <property type="entry name" value="Methyltransf_11"/>
    <property type="match status" value="1"/>
</dbReference>
<protein>
    <submittedName>
        <fullName evidence="2">SAM-dependent methyltransferase</fullName>
    </submittedName>
</protein>
<accession>A0A7C5R194</accession>
<dbReference type="AlphaFoldDB" id="A0A7C5R194"/>
<dbReference type="EMBL" id="DRMJ01000454">
    <property type="protein sequence ID" value="HHL43680.1"/>
    <property type="molecule type" value="Genomic_DNA"/>
</dbReference>
<dbReference type="Proteomes" id="UP000885830">
    <property type="component" value="Unassembled WGS sequence"/>
</dbReference>
<dbReference type="SUPFAM" id="SSF53335">
    <property type="entry name" value="S-adenosyl-L-methionine-dependent methyltransferases"/>
    <property type="match status" value="1"/>
</dbReference>
<dbReference type="CDD" id="cd02440">
    <property type="entry name" value="AdoMet_MTases"/>
    <property type="match status" value="1"/>
</dbReference>
<dbReference type="GO" id="GO:0032259">
    <property type="term" value="P:methylation"/>
    <property type="evidence" value="ECO:0007669"/>
    <property type="project" value="UniProtKB-KW"/>
</dbReference>
<comment type="caution">
    <text evidence="2">The sequence shown here is derived from an EMBL/GenBank/DDBJ whole genome shotgun (WGS) entry which is preliminary data.</text>
</comment>
<dbReference type="InterPro" id="IPR050508">
    <property type="entry name" value="Methyltransf_Superfamily"/>
</dbReference>
<proteinExistence type="predicted"/>
<reference evidence="2" key="1">
    <citation type="journal article" date="2020" name="mSystems">
        <title>Genome- and Community-Level Interaction Insights into Carbon Utilization and Element Cycling Functions of Hydrothermarchaeota in Hydrothermal Sediment.</title>
        <authorList>
            <person name="Zhou Z."/>
            <person name="Liu Y."/>
            <person name="Xu W."/>
            <person name="Pan J."/>
            <person name="Luo Z.H."/>
            <person name="Li M."/>
        </authorList>
    </citation>
    <scope>NUCLEOTIDE SEQUENCE [LARGE SCALE GENOMIC DNA]</scope>
    <source>
        <strain evidence="2">HyVt-485</strain>
    </source>
</reference>
<dbReference type="InterPro" id="IPR013216">
    <property type="entry name" value="Methyltransf_11"/>
</dbReference>
<keyword evidence="2" id="KW-0489">Methyltransferase</keyword>